<evidence type="ECO:0000313" key="1">
    <source>
        <dbReference type="EMBL" id="HII70473.1"/>
    </source>
</evidence>
<sequence length="150" mass="16838">MGALEEFEWKLAEHDVPIPVRQDAVALYRVLLETVRIWGIEREEGVRESRSEVRARISCEGLDCAVLTKVGEDRPQLLLRTVLGPRLLAEVFERAHESGVRSFHFDLQGRGLRVEGEYDVGIVQIKVVGGGAGWELLEDLEKRGFSVTGL</sequence>
<organism evidence="1 2">
    <name type="scientific">Methanopyrus kandleri</name>
    <dbReference type="NCBI Taxonomy" id="2320"/>
    <lineage>
        <taxon>Archaea</taxon>
        <taxon>Methanobacteriati</taxon>
        <taxon>Methanobacteriota</taxon>
        <taxon>Methanomada group</taxon>
        <taxon>Methanopyri</taxon>
        <taxon>Methanopyrales</taxon>
        <taxon>Methanopyraceae</taxon>
        <taxon>Methanopyrus</taxon>
    </lineage>
</organism>
<name>A0A832WAU9_9EURY</name>
<comment type="caution">
    <text evidence="1">The sequence shown here is derived from an EMBL/GenBank/DDBJ whole genome shotgun (WGS) entry which is preliminary data.</text>
</comment>
<dbReference type="AlphaFoldDB" id="A0A832WAU9"/>
<reference evidence="1" key="1">
    <citation type="journal article" date="2020" name="bioRxiv">
        <title>A rank-normalized archaeal taxonomy based on genome phylogeny resolves widespread incomplete and uneven classifications.</title>
        <authorList>
            <person name="Rinke C."/>
            <person name="Chuvochina M."/>
            <person name="Mussig A.J."/>
            <person name="Chaumeil P.-A."/>
            <person name="Waite D.W."/>
            <person name="Whitman W.B."/>
            <person name="Parks D.H."/>
            <person name="Hugenholtz P."/>
        </authorList>
    </citation>
    <scope>NUCLEOTIDE SEQUENCE</scope>
    <source>
        <strain evidence="1">UBA8853</strain>
    </source>
</reference>
<gene>
    <name evidence="1" type="ORF">HA336_04490</name>
</gene>
<dbReference type="GeneID" id="1477674"/>
<dbReference type="Proteomes" id="UP000619545">
    <property type="component" value="Unassembled WGS sequence"/>
</dbReference>
<dbReference type="RefSeq" id="WP_011018741.1">
    <property type="nucleotide sequence ID" value="NZ_DUJS01000004.1"/>
</dbReference>
<protein>
    <submittedName>
        <fullName evidence="1">Uncharacterized protein</fullName>
    </submittedName>
</protein>
<proteinExistence type="predicted"/>
<evidence type="ECO:0000313" key="2">
    <source>
        <dbReference type="Proteomes" id="UP000619545"/>
    </source>
</evidence>
<accession>A0A832WAU9</accession>
<dbReference type="EMBL" id="DUJS01000004">
    <property type="protein sequence ID" value="HII70473.1"/>
    <property type="molecule type" value="Genomic_DNA"/>
</dbReference>